<comment type="caution">
    <text evidence="2">The sequence shown here is derived from an EMBL/GenBank/DDBJ whole genome shotgun (WGS) entry which is preliminary data.</text>
</comment>
<dbReference type="OrthoDB" id="694627at2759"/>
<dbReference type="SUPFAM" id="SSF52058">
    <property type="entry name" value="L domain-like"/>
    <property type="match status" value="1"/>
</dbReference>
<dbReference type="EMBL" id="CM029039">
    <property type="protein sequence ID" value="KAG2640282.1"/>
    <property type="molecule type" value="Genomic_DNA"/>
</dbReference>
<dbReference type="InterPro" id="IPR032675">
    <property type="entry name" value="LRR_dom_sf"/>
</dbReference>
<dbReference type="PANTHER" id="PTHR47186">
    <property type="entry name" value="LEUCINE-RICH REPEAT-CONTAINING PROTEIN 57"/>
    <property type="match status" value="1"/>
</dbReference>
<dbReference type="PANTHER" id="PTHR47186:SF58">
    <property type="entry name" value="NB-ARC DOMAIN-CONTAINING PROTEIN"/>
    <property type="match status" value="1"/>
</dbReference>
<evidence type="ECO:0000313" key="2">
    <source>
        <dbReference type="EMBL" id="KAG2640282.1"/>
    </source>
</evidence>
<reference evidence="2" key="1">
    <citation type="submission" date="2020-05" db="EMBL/GenBank/DDBJ databases">
        <title>WGS assembly of Panicum virgatum.</title>
        <authorList>
            <person name="Lovell J.T."/>
            <person name="Jenkins J."/>
            <person name="Shu S."/>
            <person name="Juenger T.E."/>
            <person name="Schmutz J."/>
        </authorList>
    </citation>
    <scope>NUCLEOTIDE SEQUENCE</scope>
    <source>
        <strain evidence="2">AP13</strain>
    </source>
</reference>
<gene>
    <name evidence="2" type="ORF">PVAP13_2KG062700</name>
</gene>
<dbReference type="InterPro" id="IPR056789">
    <property type="entry name" value="LRR_R13L1-DRL21"/>
</dbReference>
<dbReference type="Proteomes" id="UP000823388">
    <property type="component" value="Chromosome 2K"/>
</dbReference>
<name>A0A8T0VVY0_PANVG</name>
<evidence type="ECO:0000313" key="3">
    <source>
        <dbReference type="Proteomes" id="UP000823388"/>
    </source>
</evidence>
<protein>
    <recommendedName>
        <fullName evidence="1">R13L1/DRL21-like LRR repeat region domain-containing protein</fullName>
    </recommendedName>
</protein>
<sequence>MIIGTYDASFAEFLKDIFREIKHLRILRLFAESWEHLPHNFSKLVHLRYLKIKSYGCSMSLLDPICRFYHLQCLDLKECNGISDLPRKGLNQLVNLRHFLANKELHSKIADVGQLKFLQELRRFEVKESENFRLRQLGKLSEFGGSLSVYNLEKVRTMEEGEEAELRFKRHLRKLKLVWDKQRAIKDPILEKGVLEGLEPHYNLRELHIKNHAGGEHPRWLCDNSFNMLDTIILQDVAWSTLLPFINIPNLKKLKLESMHNLESWDRVYRGSRFDNLEELIISDCTKLTALPLSKLKSLKYLEIKNCEELRID</sequence>
<dbReference type="Pfam" id="PF25019">
    <property type="entry name" value="LRR_R13L1-DRL21"/>
    <property type="match status" value="1"/>
</dbReference>
<feature type="domain" description="R13L1/DRL21-like LRR repeat region" evidence="1">
    <location>
        <begin position="134"/>
        <end position="259"/>
    </location>
</feature>
<dbReference type="AlphaFoldDB" id="A0A8T0VVY0"/>
<keyword evidence="3" id="KW-1185">Reference proteome</keyword>
<dbReference type="Gene3D" id="3.80.10.10">
    <property type="entry name" value="Ribonuclease Inhibitor"/>
    <property type="match status" value="2"/>
</dbReference>
<evidence type="ECO:0000259" key="1">
    <source>
        <dbReference type="Pfam" id="PF25019"/>
    </source>
</evidence>
<proteinExistence type="predicted"/>
<organism evidence="2 3">
    <name type="scientific">Panicum virgatum</name>
    <name type="common">Blackwell switchgrass</name>
    <dbReference type="NCBI Taxonomy" id="38727"/>
    <lineage>
        <taxon>Eukaryota</taxon>
        <taxon>Viridiplantae</taxon>
        <taxon>Streptophyta</taxon>
        <taxon>Embryophyta</taxon>
        <taxon>Tracheophyta</taxon>
        <taxon>Spermatophyta</taxon>
        <taxon>Magnoliopsida</taxon>
        <taxon>Liliopsida</taxon>
        <taxon>Poales</taxon>
        <taxon>Poaceae</taxon>
        <taxon>PACMAD clade</taxon>
        <taxon>Panicoideae</taxon>
        <taxon>Panicodae</taxon>
        <taxon>Paniceae</taxon>
        <taxon>Panicinae</taxon>
        <taxon>Panicum</taxon>
        <taxon>Panicum sect. Hiantes</taxon>
    </lineage>
</organism>
<accession>A0A8T0VVY0</accession>